<dbReference type="SUPFAM" id="SSF51197">
    <property type="entry name" value="Clavaminate synthase-like"/>
    <property type="match status" value="1"/>
</dbReference>
<dbReference type="InterPro" id="IPR037151">
    <property type="entry name" value="AlkB-like_sf"/>
</dbReference>
<keyword evidence="3 8" id="KW-0560">Oxidoreductase</keyword>
<feature type="domain" description="Fe2OG dioxygenase" evidence="7">
    <location>
        <begin position="107"/>
        <end position="208"/>
    </location>
</feature>
<comment type="cofactor">
    <cofactor evidence="6">
        <name>Fe(2+)</name>
        <dbReference type="ChEBI" id="CHEBI:29033"/>
    </cofactor>
    <text evidence="6">Binds 1 Fe(2+) ion per subunit.</text>
</comment>
<evidence type="ECO:0000259" key="7">
    <source>
        <dbReference type="PROSITE" id="PS51471"/>
    </source>
</evidence>
<dbReference type="Gene3D" id="2.60.120.590">
    <property type="entry name" value="Alpha-ketoglutarate-dependent dioxygenase AlkB-like"/>
    <property type="match status" value="1"/>
</dbReference>
<keyword evidence="8" id="KW-0489">Methyltransferase</keyword>
<dbReference type="InterPro" id="IPR004574">
    <property type="entry name" value="Alkb"/>
</dbReference>
<evidence type="ECO:0000256" key="5">
    <source>
        <dbReference type="PIRSR" id="PIRSR604574-1"/>
    </source>
</evidence>
<keyword evidence="1 6" id="KW-0479">Metal-binding</keyword>
<dbReference type="GO" id="GO:0008168">
    <property type="term" value="F:methyltransferase activity"/>
    <property type="evidence" value="ECO:0007669"/>
    <property type="project" value="UniProtKB-KW"/>
</dbReference>
<sequence>MAAVNDMPELLSGIRHLPGYLDRARQEALVEVIRTIVAEAPLYVPVMPGTGKPMSVRMTNCGPLGWVTDKERGYRYQPTHPATGRPWPYMPQELLEIWNDVAGYDKPPEACLINFYSDDARMGLHQDKDERDLQAPVVSISLGNSCLFRVGGLSRNDRTLSFKLSSGDLVVLGGEGRLCFHGVDRIHPATSTLLKNGGRINLTLRRVNPPG</sequence>
<feature type="binding site" evidence="5">
    <location>
        <position position="129"/>
    </location>
    <ligand>
        <name>substrate</name>
    </ligand>
</feature>
<dbReference type="Pfam" id="PF13532">
    <property type="entry name" value="2OG-FeII_Oxy_2"/>
    <property type="match status" value="1"/>
</dbReference>
<dbReference type="InterPro" id="IPR027450">
    <property type="entry name" value="AlkB-like"/>
</dbReference>
<dbReference type="GO" id="GO:0035515">
    <property type="term" value="F:oxidative RNA demethylase activity"/>
    <property type="evidence" value="ECO:0007669"/>
    <property type="project" value="TreeGrafter"/>
</dbReference>
<evidence type="ECO:0000313" key="8">
    <source>
        <dbReference type="EMBL" id="MBB6224027.1"/>
    </source>
</evidence>
<dbReference type="GO" id="GO:0032259">
    <property type="term" value="P:methylation"/>
    <property type="evidence" value="ECO:0007669"/>
    <property type="project" value="UniProtKB-KW"/>
</dbReference>
<dbReference type="GO" id="GO:0005737">
    <property type="term" value="C:cytoplasm"/>
    <property type="evidence" value="ECO:0007669"/>
    <property type="project" value="TreeGrafter"/>
</dbReference>
<feature type="binding site" evidence="5">
    <location>
        <begin position="199"/>
        <end position="205"/>
    </location>
    <ligand>
        <name>2-oxoglutarate</name>
        <dbReference type="ChEBI" id="CHEBI:16810"/>
    </ligand>
</feature>
<feature type="binding site" evidence="6">
    <location>
        <position position="125"/>
    </location>
    <ligand>
        <name>Fe cation</name>
        <dbReference type="ChEBI" id="CHEBI:24875"/>
        <note>catalytic</note>
    </ligand>
</feature>
<name>A0A7W9ZWD2_RHILE</name>
<evidence type="ECO:0000256" key="1">
    <source>
        <dbReference type="ARBA" id="ARBA00022723"/>
    </source>
</evidence>
<organism evidence="8 9">
    <name type="scientific">Rhizobium leguminosarum</name>
    <dbReference type="NCBI Taxonomy" id="384"/>
    <lineage>
        <taxon>Bacteria</taxon>
        <taxon>Pseudomonadati</taxon>
        <taxon>Pseudomonadota</taxon>
        <taxon>Alphaproteobacteria</taxon>
        <taxon>Hyphomicrobiales</taxon>
        <taxon>Rhizobiaceae</taxon>
        <taxon>Rhizobium/Agrobacterium group</taxon>
        <taxon>Rhizobium</taxon>
    </lineage>
</organism>
<feature type="binding site" evidence="6">
    <location>
        <position position="127"/>
    </location>
    <ligand>
        <name>Fe cation</name>
        <dbReference type="ChEBI" id="CHEBI:24875"/>
        <note>catalytic</note>
    </ligand>
</feature>
<gene>
    <name evidence="8" type="ORF">GGE66_005026</name>
</gene>
<feature type="binding site" evidence="5">
    <location>
        <position position="66"/>
    </location>
    <ligand>
        <name>substrate</name>
    </ligand>
</feature>
<evidence type="ECO:0000313" key="9">
    <source>
        <dbReference type="Proteomes" id="UP000517187"/>
    </source>
</evidence>
<evidence type="ECO:0000256" key="4">
    <source>
        <dbReference type="ARBA" id="ARBA00023004"/>
    </source>
</evidence>
<dbReference type="PROSITE" id="PS51471">
    <property type="entry name" value="FE2OG_OXY"/>
    <property type="match status" value="1"/>
</dbReference>
<feature type="binding site" evidence="5">
    <location>
        <position position="155"/>
    </location>
    <ligand>
        <name>substrate</name>
    </ligand>
</feature>
<dbReference type="AlphaFoldDB" id="A0A7W9ZWD2"/>
<proteinExistence type="predicted"/>
<dbReference type="PANTHER" id="PTHR16557:SF2">
    <property type="entry name" value="NUCLEIC ACID DIOXYGENASE ALKBH1"/>
    <property type="match status" value="1"/>
</dbReference>
<dbReference type="GO" id="GO:0035513">
    <property type="term" value="P:oxidative RNA demethylation"/>
    <property type="evidence" value="ECO:0007669"/>
    <property type="project" value="TreeGrafter"/>
</dbReference>
<dbReference type="PANTHER" id="PTHR16557">
    <property type="entry name" value="ALKYLATED DNA REPAIR PROTEIN ALKB-RELATED"/>
    <property type="match status" value="1"/>
</dbReference>
<dbReference type="Proteomes" id="UP000517187">
    <property type="component" value="Unassembled WGS sequence"/>
</dbReference>
<evidence type="ECO:0000256" key="3">
    <source>
        <dbReference type="ARBA" id="ARBA00023002"/>
    </source>
</evidence>
<comment type="caution">
    <text evidence="8">The sequence shown here is derived from an EMBL/GenBank/DDBJ whole genome shotgun (WGS) entry which is preliminary data.</text>
</comment>
<dbReference type="GO" id="GO:0008198">
    <property type="term" value="F:ferrous iron binding"/>
    <property type="evidence" value="ECO:0007669"/>
    <property type="project" value="TreeGrafter"/>
</dbReference>
<keyword evidence="2" id="KW-0223">Dioxygenase</keyword>
<keyword evidence="4 6" id="KW-0408">Iron</keyword>
<evidence type="ECO:0000256" key="2">
    <source>
        <dbReference type="ARBA" id="ARBA00022964"/>
    </source>
</evidence>
<feature type="binding site" evidence="5">
    <location>
        <begin position="74"/>
        <end position="76"/>
    </location>
    <ligand>
        <name>substrate</name>
    </ligand>
</feature>
<feature type="binding site" evidence="5">
    <location>
        <begin position="114"/>
        <end position="116"/>
    </location>
    <ligand>
        <name>2-oxoglutarate</name>
        <dbReference type="ChEBI" id="CHEBI:16810"/>
    </ligand>
</feature>
<dbReference type="GO" id="GO:0035516">
    <property type="term" value="F:broad specificity oxidative DNA demethylase activity"/>
    <property type="evidence" value="ECO:0007669"/>
    <property type="project" value="UniProtKB-EC"/>
</dbReference>
<accession>A0A7W9ZWD2</accession>
<dbReference type="EC" id="1.14.11.33" evidence="8"/>
<feature type="binding site" evidence="6">
    <location>
        <position position="181"/>
    </location>
    <ligand>
        <name>Fe cation</name>
        <dbReference type="ChEBI" id="CHEBI:24875"/>
        <note>catalytic</note>
    </ligand>
</feature>
<protein>
    <submittedName>
        <fullName evidence="8">Alkylated DNA repair protein (DNA oxidative demethylase)</fullName>
        <ecNumber evidence="8">1.14.11.33</ecNumber>
    </submittedName>
</protein>
<evidence type="ECO:0000256" key="6">
    <source>
        <dbReference type="PIRSR" id="PIRSR604574-2"/>
    </source>
</evidence>
<keyword evidence="8" id="KW-0808">Transferase</keyword>
<dbReference type="InterPro" id="IPR005123">
    <property type="entry name" value="Oxoglu/Fe-dep_dioxygenase_dom"/>
</dbReference>
<dbReference type="EMBL" id="JACIIJ010000013">
    <property type="protein sequence ID" value="MBB6224027.1"/>
    <property type="molecule type" value="Genomic_DNA"/>
</dbReference>
<reference evidence="8 9" key="1">
    <citation type="submission" date="2020-08" db="EMBL/GenBank/DDBJ databases">
        <title>Genomic Encyclopedia of Type Strains, Phase IV (KMG-V): Genome sequencing to study the core and pangenomes of soil and plant-associated prokaryotes.</title>
        <authorList>
            <person name="Whitman W."/>
        </authorList>
    </citation>
    <scope>NUCLEOTIDE SEQUENCE [LARGE SCALE GENOMIC DNA]</scope>
    <source>
        <strain evidence="8 9">SEMIA 4011</strain>
    </source>
</reference>